<feature type="region of interest" description="Disordered" evidence="1">
    <location>
        <begin position="1"/>
        <end position="35"/>
    </location>
</feature>
<gene>
    <name evidence="2" type="ORF">LTRI10_LOCUS28385</name>
</gene>
<reference evidence="2 3" key="1">
    <citation type="submission" date="2024-04" db="EMBL/GenBank/DDBJ databases">
        <authorList>
            <person name="Fracassetti M."/>
        </authorList>
    </citation>
    <scope>NUCLEOTIDE SEQUENCE [LARGE SCALE GENOMIC DNA]</scope>
</reference>
<dbReference type="EMBL" id="OZ034818">
    <property type="protein sequence ID" value="CAL1387394.1"/>
    <property type="molecule type" value="Genomic_DNA"/>
</dbReference>
<evidence type="ECO:0000256" key="1">
    <source>
        <dbReference type="SAM" id="MobiDB-lite"/>
    </source>
</evidence>
<dbReference type="Proteomes" id="UP001497516">
    <property type="component" value="Chromosome 5"/>
</dbReference>
<keyword evidence="3" id="KW-1185">Reference proteome</keyword>
<accession>A0AAV2ENB6</accession>
<protein>
    <submittedName>
        <fullName evidence="2">Uncharacterized protein</fullName>
    </submittedName>
</protein>
<sequence>MLSKENSEIATPAPALLPSDRPPDPLSPHTLASAPGAINSTALSSDLSDMVVDVSMLPVQDSPADATTKQGAQFAPMEATNGSTNGGKPVQTFSYAKAVMAMSTPTTSPNQLAVWTPVGEHDLVTGSRNGEPSLTISPEFK</sequence>
<name>A0AAV2ENB6_9ROSI</name>
<evidence type="ECO:0000313" key="2">
    <source>
        <dbReference type="EMBL" id="CAL1387394.1"/>
    </source>
</evidence>
<organism evidence="2 3">
    <name type="scientific">Linum trigynum</name>
    <dbReference type="NCBI Taxonomy" id="586398"/>
    <lineage>
        <taxon>Eukaryota</taxon>
        <taxon>Viridiplantae</taxon>
        <taxon>Streptophyta</taxon>
        <taxon>Embryophyta</taxon>
        <taxon>Tracheophyta</taxon>
        <taxon>Spermatophyta</taxon>
        <taxon>Magnoliopsida</taxon>
        <taxon>eudicotyledons</taxon>
        <taxon>Gunneridae</taxon>
        <taxon>Pentapetalae</taxon>
        <taxon>rosids</taxon>
        <taxon>fabids</taxon>
        <taxon>Malpighiales</taxon>
        <taxon>Linaceae</taxon>
        <taxon>Linum</taxon>
    </lineage>
</organism>
<dbReference type="AlphaFoldDB" id="A0AAV2ENB6"/>
<evidence type="ECO:0000313" key="3">
    <source>
        <dbReference type="Proteomes" id="UP001497516"/>
    </source>
</evidence>
<proteinExistence type="predicted"/>